<dbReference type="NCBIfam" id="TIGR00176">
    <property type="entry name" value="mobB"/>
    <property type="match status" value="1"/>
</dbReference>
<dbReference type="CDD" id="cd03116">
    <property type="entry name" value="MobB"/>
    <property type="match status" value="1"/>
</dbReference>
<evidence type="ECO:0000313" key="3">
    <source>
        <dbReference type="Proteomes" id="UP001595967"/>
    </source>
</evidence>
<evidence type="ECO:0000259" key="1">
    <source>
        <dbReference type="Pfam" id="PF03205"/>
    </source>
</evidence>
<feature type="domain" description="Molybdopterin-guanine dinucleotide biosynthesis protein B (MobB)" evidence="1">
    <location>
        <begin position="4"/>
        <end position="140"/>
    </location>
</feature>
<reference evidence="3" key="1">
    <citation type="journal article" date="2019" name="Int. J. Syst. Evol. Microbiol.">
        <title>The Global Catalogue of Microorganisms (GCM) 10K type strain sequencing project: providing services to taxonomists for standard genome sequencing and annotation.</title>
        <authorList>
            <consortium name="The Broad Institute Genomics Platform"/>
            <consortium name="The Broad Institute Genome Sequencing Center for Infectious Disease"/>
            <person name="Wu L."/>
            <person name="Ma J."/>
        </authorList>
    </citation>
    <scope>NUCLEOTIDE SEQUENCE [LARGE SCALE GENOMIC DNA]</scope>
    <source>
        <strain evidence="3">JCM 11650</strain>
    </source>
</reference>
<protein>
    <submittedName>
        <fullName evidence="2">Molybdopterin-guanine dinucleotide biosynthesis protein B</fullName>
    </submittedName>
</protein>
<dbReference type="Pfam" id="PF03205">
    <property type="entry name" value="MobB"/>
    <property type="match status" value="1"/>
</dbReference>
<dbReference type="SUPFAM" id="SSF52540">
    <property type="entry name" value="P-loop containing nucleoside triphosphate hydrolases"/>
    <property type="match status" value="1"/>
</dbReference>
<dbReference type="PANTHER" id="PTHR40072">
    <property type="entry name" value="MOLYBDOPTERIN-GUANINE DINUCLEOTIDE BIOSYNTHESIS ADAPTER PROTEIN-RELATED"/>
    <property type="match status" value="1"/>
</dbReference>
<dbReference type="RefSeq" id="WP_377725939.1">
    <property type="nucleotide sequence ID" value="NZ_JBHSEW010000007.1"/>
</dbReference>
<gene>
    <name evidence="2" type="primary">mobB</name>
    <name evidence="2" type="ORF">ACFO3A_09725</name>
</gene>
<dbReference type="PANTHER" id="PTHR40072:SF1">
    <property type="entry name" value="MOLYBDOPTERIN-GUANINE DINUCLEOTIDE BIOSYNTHESIS ADAPTER PROTEIN"/>
    <property type="match status" value="1"/>
</dbReference>
<dbReference type="InterPro" id="IPR052539">
    <property type="entry name" value="MGD_biosynthesis_adapter"/>
</dbReference>
<sequence>MHALGFAAYSGTGKTTLLEKIIALLRGQGLRVATVKHAHHDVDIDQPGKDSWRHRQAGASQVLLVCDRRMALVQEFDAPQDMDVHAMLAQLDPGMDWALVEGFKQGDLPKIELWRAPAPGKPGRPLLCLTDPGVLALATDAPDSLPHPVPAHVALLDLNQPEAIAAWMLAQGERLQYVPPKIS</sequence>
<proteinExistence type="predicted"/>
<dbReference type="Proteomes" id="UP001595967">
    <property type="component" value="Unassembled WGS sequence"/>
</dbReference>
<comment type="caution">
    <text evidence="2">The sequence shown here is derived from an EMBL/GenBank/DDBJ whole genome shotgun (WGS) entry which is preliminary data.</text>
</comment>
<dbReference type="Gene3D" id="3.40.50.300">
    <property type="entry name" value="P-loop containing nucleotide triphosphate hydrolases"/>
    <property type="match status" value="1"/>
</dbReference>
<dbReference type="EMBL" id="JBHSEW010000007">
    <property type="protein sequence ID" value="MFC4622494.1"/>
    <property type="molecule type" value="Genomic_DNA"/>
</dbReference>
<accession>A0ABV9GY36</accession>
<evidence type="ECO:0000313" key="2">
    <source>
        <dbReference type="EMBL" id="MFC4622494.1"/>
    </source>
</evidence>
<organism evidence="2 3">
    <name type="scientific">Comamonas nitrativorans</name>
    <dbReference type="NCBI Taxonomy" id="108437"/>
    <lineage>
        <taxon>Bacteria</taxon>
        <taxon>Pseudomonadati</taxon>
        <taxon>Pseudomonadota</taxon>
        <taxon>Betaproteobacteria</taxon>
        <taxon>Burkholderiales</taxon>
        <taxon>Comamonadaceae</taxon>
        <taxon>Comamonas</taxon>
    </lineage>
</organism>
<dbReference type="InterPro" id="IPR027417">
    <property type="entry name" value="P-loop_NTPase"/>
</dbReference>
<name>A0ABV9GY36_9BURK</name>
<keyword evidence="3" id="KW-1185">Reference proteome</keyword>
<dbReference type="InterPro" id="IPR004435">
    <property type="entry name" value="MobB_dom"/>
</dbReference>